<evidence type="ECO:0000256" key="2">
    <source>
        <dbReference type="ARBA" id="ARBA00005833"/>
    </source>
</evidence>
<dbReference type="EC" id="1.13.12.3" evidence="3"/>
<keyword evidence="9" id="KW-0560">Oxidoreductase</keyword>
<evidence type="ECO:0000256" key="3">
    <source>
        <dbReference type="ARBA" id="ARBA00012535"/>
    </source>
</evidence>
<dbReference type="Gene3D" id="3.50.50.60">
    <property type="entry name" value="FAD/NAD(P)-binding domain"/>
    <property type="match status" value="1"/>
</dbReference>
<dbReference type="AlphaFoldDB" id="A0A1E7WLR3"/>
<keyword evidence="7" id="KW-1133">Transmembrane helix</keyword>
<comment type="caution">
    <text evidence="9">The sequence shown here is derived from an EMBL/GenBank/DDBJ whole genome shotgun (WGS) entry which is preliminary data.</text>
</comment>
<evidence type="ECO:0000259" key="8">
    <source>
        <dbReference type="Pfam" id="PF01593"/>
    </source>
</evidence>
<dbReference type="Gene3D" id="1.20.1440.240">
    <property type="match status" value="1"/>
</dbReference>
<dbReference type="Pfam" id="PF01593">
    <property type="entry name" value="Amino_oxidase"/>
    <property type="match status" value="1"/>
</dbReference>
<dbReference type="InterPro" id="IPR036188">
    <property type="entry name" value="FAD/NAD-bd_sf"/>
</dbReference>
<dbReference type="InterPro" id="IPR050281">
    <property type="entry name" value="Flavin_monoamine_oxidase"/>
</dbReference>
<dbReference type="Gene3D" id="3.90.660.10">
    <property type="match status" value="1"/>
</dbReference>
<keyword evidence="7" id="KW-0812">Transmembrane</keyword>
<evidence type="ECO:0000313" key="10">
    <source>
        <dbReference type="Proteomes" id="UP000175989"/>
    </source>
</evidence>
<evidence type="ECO:0000256" key="5">
    <source>
        <dbReference type="ARBA" id="ARBA00023070"/>
    </source>
</evidence>
<feature type="transmembrane region" description="Helical" evidence="7">
    <location>
        <begin position="20"/>
        <end position="40"/>
    </location>
</feature>
<feature type="domain" description="Amine oxidase" evidence="8">
    <location>
        <begin position="70"/>
        <end position="525"/>
    </location>
</feature>
<sequence>MQSKTVKPFKPFSSFTRRDFLYRAAAVGGTSLLLTTMNAWGMGINSTVSAPPALTGSGKGKKVVILGAGLAGLTAAYELGKLGYQCQILEARDFAGGRCQTARKGFALTELGGEKQTCAFDAGQYINHGPWRIPLHHQSTLHYTRLFEVPLEVMVNENDHSYVYSENAGPFAGKRMRIKEVKADMRGHVDELLAKSIKNKQLDQTLSADDQRLLLDYLVHEGHLSATDLTYSGRPGRGYTVYPGAGMEPGPGKASDPLGFKDLLESKLGNVYSAVHDFPMQANMFQPVGGMDAIPKAFEKRLGKVIRYRAEVQTIRQNDKGVTIAFKDTASGKAGSVTADYCLCTIPLSVLRQIDTDFSDKFKKAVATVAYAPVGKIGLQMKRRFWEEDDQIYGGHVLTDLRGINTISLPSSNWQKQKGVVLGYYQYQTAAIEISALSPAERAEFAVAAGEKIFPQYRKEYENAFSVAWHRVQYNLGGWAEWTDKTRAAAYPTLVEGEGRIMLAGEHLSYLTGWQAGAIESAWQQIARIHARASA</sequence>
<dbReference type="InterPro" id="IPR006311">
    <property type="entry name" value="TAT_signal"/>
</dbReference>
<dbReference type="EMBL" id="LROM01000085">
    <property type="protein sequence ID" value="OEZ99979.1"/>
    <property type="molecule type" value="Genomic_DNA"/>
</dbReference>
<evidence type="ECO:0000256" key="7">
    <source>
        <dbReference type="SAM" id="Phobius"/>
    </source>
</evidence>
<accession>A0A1E7WLR3</accession>
<evidence type="ECO:0000256" key="6">
    <source>
        <dbReference type="ARBA" id="ARBA00047321"/>
    </source>
</evidence>
<dbReference type="GO" id="GO:0009851">
    <property type="term" value="P:auxin biosynthetic process"/>
    <property type="evidence" value="ECO:0007669"/>
    <property type="project" value="UniProtKB-KW"/>
</dbReference>
<dbReference type="Proteomes" id="UP000175989">
    <property type="component" value="Unassembled WGS sequence"/>
</dbReference>
<dbReference type="GO" id="GO:0001716">
    <property type="term" value="F:L-amino-acid oxidase activity"/>
    <property type="evidence" value="ECO:0007669"/>
    <property type="project" value="TreeGrafter"/>
</dbReference>
<comment type="similarity">
    <text evidence="2">Belongs to the tryptophan 2-monooxygenase family.</text>
</comment>
<gene>
    <name evidence="9" type="primary">rebO</name>
    <name evidence="9" type="ORF">DUPY_24440</name>
</gene>
<dbReference type="PANTHER" id="PTHR10742">
    <property type="entry name" value="FLAVIN MONOAMINE OXIDASE"/>
    <property type="match status" value="1"/>
</dbReference>
<keyword evidence="7" id="KW-0472">Membrane</keyword>
<protein>
    <recommendedName>
        <fullName evidence="4">Tryptophan 2-monooxygenase</fullName>
        <ecNumber evidence="3">1.13.12.3</ecNumber>
    </recommendedName>
</protein>
<keyword evidence="10" id="KW-1185">Reference proteome</keyword>
<dbReference type="SUPFAM" id="SSF51905">
    <property type="entry name" value="FAD/NAD(P)-binding domain"/>
    <property type="match status" value="1"/>
</dbReference>
<dbReference type="GO" id="GO:0050361">
    <property type="term" value="F:tryptophan 2-monooxygenase activity"/>
    <property type="evidence" value="ECO:0007669"/>
    <property type="project" value="UniProtKB-EC"/>
</dbReference>
<dbReference type="GO" id="GO:0009063">
    <property type="term" value="P:amino acid catabolic process"/>
    <property type="evidence" value="ECO:0007669"/>
    <property type="project" value="TreeGrafter"/>
</dbReference>
<organism evidence="9 10">
    <name type="scientific">Duganella phyllosphaerae</name>
    <dbReference type="NCBI Taxonomy" id="762836"/>
    <lineage>
        <taxon>Bacteria</taxon>
        <taxon>Pseudomonadati</taxon>
        <taxon>Pseudomonadota</taxon>
        <taxon>Betaproteobacteria</taxon>
        <taxon>Burkholderiales</taxon>
        <taxon>Oxalobacteraceae</taxon>
        <taxon>Telluria group</taxon>
        <taxon>Duganella</taxon>
    </lineage>
</organism>
<comment type="pathway">
    <text evidence="1">Plant hormone metabolism; auxin biosynthesis.</text>
</comment>
<name>A0A1E7WLR3_9BURK</name>
<reference evidence="10" key="1">
    <citation type="journal article" date="2016" name="Front. Microbiol.">
        <title>Molecular Keys to the Janthinobacterium and Duganella spp. Interaction with the Plant Pathogen Fusarium graminearum.</title>
        <authorList>
            <person name="Haack F.S."/>
            <person name="Poehlein A."/>
            <person name="Kroger C."/>
            <person name="Voigt C.A."/>
            <person name="Piepenbring M."/>
            <person name="Bode H.B."/>
            <person name="Daniel R."/>
            <person name="Schafer W."/>
            <person name="Streit W.R."/>
        </authorList>
    </citation>
    <scope>NUCLEOTIDE SEQUENCE [LARGE SCALE GENOMIC DNA]</scope>
    <source>
        <strain evidence="10">T54</strain>
    </source>
</reference>
<evidence type="ECO:0000313" key="9">
    <source>
        <dbReference type="EMBL" id="OEZ99979.1"/>
    </source>
</evidence>
<evidence type="ECO:0000256" key="4">
    <source>
        <dbReference type="ARBA" id="ARBA00017871"/>
    </source>
</evidence>
<keyword evidence="5" id="KW-0073">Auxin biosynthesis</keyword>
<dbReference type="RefSeq" id="WP_070248419.1">
    <property type="nucleotide sequence ID" value="NZ_LROM01000085.1"/>
</dbReference>
<evidence type="ECO:0000256" key="1">
    <source>
        <dbReference type="ARBA" id="ARBA00004814"/>
    </source>
</evidence>
<dbReference type="SUPFAM" id="SSF54373">
    <property type="entry name" value="FAD-linked reductases, C-terminal domain"/>
    <property type="match status" value="1"/>
</dbReference>
<dbReference type="InterPro" id="IPR002937">
    <property type="entry name" value="Amino_oxidase"/>
</dbReference>
<dbReference type="PATRIC" id="fig|762836.4.peg.2522"/>
<proteinExistence type="inferred from homology"/>
<dbReference type="InterPro" id="IPR019546">
    <property type="entry name" value="TAT_signal_bac_arc"/>
</dbReference>
<dbReference type="OrthoDB" id="337830at2"/>
<comment type="catalytic activity">
    <reaction evidence="6">
        <text>L-tryptophan + O2 = indole-3-acetamide + CO2 + H2O</text>
        <dbReference type="Rhea" id="RHEA:16165"/>
        <dbReference type="ChEBI" id="CHEBI:15377"/>
        <dbReference type="ChEBI" id="CHEBI:15379"/>
        <dbReference type="ChEBI" id="CHEBI:16031"/>
        <dbReference type="ChEBI" id="CHEBI:16526"/>
        <dbReference type="ChEBI" id="CHEBI:57912"/>
        <dbReference type="EC" id="1.13.12.3"/>
    </reaction>
</comment>
<dbReference type="NCBIfam" id="TIGR01409">
    <property type="entry name" value="TAT_signal_seq"/>
    <property type="match status" value="1"/>
</dbReference>
<dbReference type="PANTHER" id="PTHR10742:SF342">
    <property type="entry name" value="AMINE OXIDASE"/>
    <property type="match status" value="1"/>
</dbReference>
<dbReference type="PROSITE" id="PS51318">
    <property type="entry name" value="TAT"/>
    <property type="match status" value="1"/>
</dbReference>